<name>A0ABQ6NJG9_9BACL</name>
<dbReference type="Proteomes" id="UP001285921">
    <property type="component" value="Unassembled WGS sequence"/>
</dbReference>
<evidence type="ECO:0000313" key="3">
    <source>
        <dbReference type="Proteomes" id="UP001285921"/>
    </source>
</evidence>
<protein>
    <submittedName>
        <fullName evidence="2">Uncharacterized protein</fullName>
    </submittedName>
</protein>
<gene>
    <name evidence="2" type="ORF">PghCCS26_12860</name>
</gene>
<dbReference type="RefSeq" id="WP_268960325.1">
    <property type="nucleotide sequence ID" value="NZ_BTCL01000003.1"/>
</dbReference>
<organism evidence="2 3">
    <name type="scientific">Paenibacillus glycanilyticus</name>
    <dbReference type="NCBI Taxonomy" id="126569"/>
    <lineage>
        <taxon>Bacteria</taxon>
        <taxon>Bacillati</taxon>
        <taxon>Bacillota</taxon>
        <taxon>Bacilli</taxon>
        <taxon>Bacillales</taxon>
        <taxon>Paenibacillaceae</taxon>
        <taxon>Paenibacillus</taxon>
    </lineage>
</organism>
<proteinExistence type="predicted"/>
<keyword evidence="1" id="KW-0472">Membrane</keyword>
<comment type="caution">
    <text evidence="2">The sequence shown here is derived from an EMBL/GenBank/DDBJ whole genome shotgun (WGS) entry which is preliminary data.</text>
</comment>
<keyword evidence="3" id="KW-1185">Reference proteome</keyword>
<reference evidence="2 3" key="1">
    <citation type="submission" date="2023-05" db="EMBL/GenBank/DDBJ databases">
        <title>Draft genome of Paenibacillus sp. CCS26.</title>
        <authorList>
            <person name="Akita H."/>
            <person name="Shinto Y."/>
            <person name="Kimura Z."/>
        </authorList>
    </citation>
    <scope>NUCLEOTIDE SEQUENCE [LARGE SCALE GENOMIC DNA]</scope>
    <source>
        <strain evidence="2 3">CCS26</strain>
    </source>
</reference>
<accession>A0ABQ6NJG9</accession>
<evidence type="ECO:0000256" key="1">
    <source>
        <dbReference type="SAM" id="Phobius"/>
    </source>
</evidence>
<keyword evidence="1" id="KW-1133">Transmembrane helix</keyword>
<sequence length="42" mass="4725">MKELISFIFLTAAFISGPFLIVLFGRMAVRGEELLEAEQKAH</sequence>
<dbReference type="EMBL" id="BTCL01000003">
    <property type="protein sequence ID" value="GMK44159.1"/>
    <property type="molecule type" value="Genomic_DNA"/>
</dbReference>
<evidence type="ECO:0000313" key="2">
    <source>
        <dbReference type="EMBL" id="GMK44159.1"/>
    </source>
</evidence>
<feature type="transmembrane region" description="Helical" evidence="1">
    <location>
        <begin position="6"/>
        <end position="25"/>
    </location>
</feature>
<keyword evidence="1" id="KW-0812">Transmembrane</keyword>